<dbReference type="EMBL" id="CP022983">
    <property type="protein sequence ID" value="ASV66840.1"/>
    <property type="molecule type" value="Genomic_DNA"/>
</dbReference>
<organism evidence="1 2">
    <name type="scientific">Cytobacillus kochii</name>
    <dbReference type="NCBI Taxonomy" id="859143"/>
    <lineage>
        <taxon>Bacteria</taxon>
        <taxon>Bacillati</taxon>
        <taxon>Bacillota</taxon>
        <taxon>Bacilli</taxon>
        <taxon>Bacillales</taxon>
        <taxon>Bacillaceae</taxon>
        <taxon>Cytobacillus</taxon>
    </lineage>
</organism>
<proteinExistence type="predicted"/>
<reference evidence="1 2" key="1">
    <citation type="submission" date="2017-08" db="EMBL/GenBank/DDBJ databases">
        <title>Complete Genome Sequence of Bacillus kochii Oregon-R-modENCODE STRAIN BDGP4, isolated from Drosophila melanogaster gut.</title>
        <authorList>
            <person name="Wan K.H."/>
            <person name="Yu C."/>
            <person name="Park S."/>
            <person name="Hammonds A.S."/>
            <person name="Booth B.W."/>
            <person name="Celniker S.E."/>
        </authorList>
    </citation>
    <scope>NUCLEOTIDE SEQUENCE [LARGE SCALE GENOMIC DNA]</scope>
    <source>
        <strain evidence="1 2">BDGP4</strain>
    </source>
</reference>
<dbReference type="Proteomes" id="UP000215137">
    <property type="component" value="Chromosome"/>
</dbReference>
<name>A0A248TFF1_9BACI</name>
<protein>
    <submittedName>
        <fullName evidence="1">Uncharacterized protein</fullName>
    </submittedName>
</protein>
<dbReference type="RefSeq" id="WP_095370415.1">
    <property type="nucleotide sequence ID" value="NZ_CP022983.1"/>
</dbReference>
<keyword evidence="2" id="KW-1185">Reference proteome</keyword>
<dbReference type="GO" id="GO:0030420">
    <property type="term" value="P:establishment of competence for transformation"/>
    <property type="evidence" value="ECO:0007669"/>
    <property type="project" value="InterPro"/>
</dbReference>
<accession>A0A248TFF1</accession>
<dbReference type="InterPro" id="IPR010461">
    <property type="entry name" value="ComK"/>
</dbReference>
<evidence type="ECO:0000313" key="2">
    <source>
        <dbReference type="Proteomes" id="UP000215137"/>
    </source>
</evidence>
<evidence type="ECO:0000313" key="1">
    <source>
        <dbReference type="EMBL" id="ASV66840.1"/>
    </source>
</evidence>
<sequence length="180" mass="20997">MLNHTDYLLKSKTEALKAINVHNNYIHTQVIEGKNTTFIVEKPPIAIVKDSLREYGMTYKGALQAAKYKLDKKSTPPIRIWGAQDMYWFYFSSQYDIDNTFVSLAHIHEMQPFNKNMTKIILTSGYYFNLSISCNKAKKRWDQARLLRGQIQDSINKQSFVPLMELPGMISEEKEEYKSE</sequence>
<dbReference type="Pfam" id="PF06338">
    <property type="entry name" value="ComK"/>
    <property type="match status" value="1"/>
</dbReference>
<dbReference type="OrthoDB" id="2731896at2"/>
<dbReference type="AlphaFoldDB" id="A0A248TFF1"/>
<dbReference type="KEGG" id="bko:CKF48_05590"/>
<gene>
    <name evidence="1" type="ORF">CKF48_05590</name>
</gene>